<proteinExistence type="predicted"/>
<feature type="signal peptide" evidence="1">
    <location>
        <begin position="1"/>
        <end position="44"/>
    </location>
</feature>
<protein>
    <recommendedName>
        <fullName evidence="4">Autotransporter domain-containing protein</fullName>
    </recommendedName>
</protein>
<dbReference type="Proteomes" id="UP000257045">
    <property type="component" value="Unassembled WGS sequence"/>
</dbReference>
<name>A0A3D8IYM5_9HELI</name>
<reference evidence="2 3" key="1">
    <citation type="submission" date="2018-04" db="EMBL/GenBank/DDBJ databases">
        <title>Novel Campyloabacter and Helicobacter Species and Strains.</title>
        <authorList>
            <person name="Mannion A.J."/>
            <person name="Shen Z."/>
            <person name="Fox J.G."/>
        </authorList>
    </citation>
    <scope>NUCLEOTIDE SEQUENCE [LARGE SCALE GENOMIC DNA]</scope>
    <source>
        <strain evidence="2 3">MIT 04-9366</strain>
    </source>
</reference>
<evidence type="ECO:0008006" key="4">
    <source>
        <dbReference type="Google" id="ProtNLM"/>
    </source>
</evidence>
<organism evidence="2 3">
    <name type="scientific">Helicobacter brantae</name>
    <dbReference type="NCBI Taxonomy" id="375927"/>
    <lineage>
        <taxon>Bacteria</taxon>
        <taxon>Pseudomonadati</taxon>
        <taxon>Campylobacterota</taxon>
        <taxon>Epsilonproteobacteria</taxon>
        <taxon>Campylobacterales</taxon>
        <taxon>Helicobacteraceae</taxon>
        <taxon>Helicobacter</taxon>
    </lineage>
</organism>
<sequence length="2218" mass="224726">MTKKNKTLGGGGQSKKLALSVSKGFRPLVATSLALALGVSVAVANPTTTIDSSSNTNITWTTTDNISTTTYETLTFKNGVSSSTSGTNQIIGFTSSAQVDGNGNSLQMGSSGTGTIEFRYANGSNITTSLNLGNITTTTNYALYGNIYVGTGGNANNRFTGDFGGKGVKGNITLDGSNGISTLIFSGSDSEILGNLTLQGNGTKEINMKGNTSSIGIQNTSWWTISSTGGATTINFSNATTENSTNTANSTIYGGIKSTGSGSLTLNANSLTITDHLFSQGNAKNYINTASNLTINGFIRTFKNGSTGGNYIVVDSDMSVNGIDAYDQNPTDSNTQFHSNLLWIGGKLTLTTNNSLNANWGNGFNGNTQTGRPTENWGFKTLSAFGGVTNVVIAGEIDFSAYQNASSQTYLFAKEDGGQNTGQNHLILTDSTKTFNFVSAGNFVADLTVQNGGNGLSLAGTNNIGSETSRVTIYADNSLSSGTGTSTFNRLQFGENSVNTLYLDNLKVYGKIGAGEGGTHNILSFDNTSGESTIDINNLIAESSGQNYIGKNLITFDSSKTTNDNRDTQKKGLLPNTTYFNSSSDKRFSLKSADGIMVEDTKANVAKITVNTELSAKSSGQNYINITGDLDVKAGGLSSAGTNYIIANNISIVGNINANGGTNKTSALGTTTLAGSISASGGGNNSITTNTFSGSATSITANNATNTIHSTGEGNLVITQGISTSTYTNSQKGNTITLANGDLSIGAFNSGNTDGSSLYAWNGGNSNTINLAKDGAILTLGGAITSGGGSQNGNTINFNGTSGILKSSSGDSISASGITNIDATSLTIQDNDSGTGTLTTSGGTTNLTFKDSTDGSLNGNITTTGGTTNLVLKDSQSYSIVGTLSTSGGGKNIIDLTSKSATISTDLNFSGSESISSGAGNIINIGSGKTLTFSDSSGTPSTKQISTTAGATTLNFNGANAGLSGNVSTSGGTTNINFKNTSSITGTLATSDNGTTNIAVTDGMNGTISGAVTAGGEAMNINFLAGSEATTLTLGSSGNGTLSTTAGTTAINFNGSNGVLSGLVNTNGSNAITTITIADNSGGTISGAVSTNTTNGTTNISFASGTNAKSLTLNGNANTITSINLGSESTPTSTNNTLILSTGNTTISTPTSIANNQALTFDLKDGVNLTNNIANAGTTNLEFNGSDGILTGTISTTAGTTTIKIAEGKSGTITGVTSLSGGANNVTIGNGGTLTLQGATNALTSVSSTTSGTLSLDGASNDNGVSASVANAIENNTTTLNFNGASGKKAEMTLASGGNELKAITLGSGAVENKLILSAGSTSIQSALAIAENQALTFSLSGDAELSTSGITTTQGSSTISVSGTNIISGSGNIGITNLVMEAQPSNTASLTFKNAQSTFDTLSTTINDSNSQTYNLTLDNGSTLLKFGTTNGEATLNEVTFSGTGQTLEFAGGETTISAITTSTDSTLKLSSGTGETNSPLNNTRVKVNNSGSNLKVAFEGGKANDQLHHSTLVLTNSSNTLESVVSNAKNAVISLSDSAGATITSTTIQTNSSLTFAFTGSGTSNIVLTGGVSVGSGSTFGISLGGSDEKTITGDITFAEHSTLLIDFQNGNTANATISTKNSGDSSANTNGITIGTNRNSIINFHGSNSGQLNGSGIVIDGGNSEINFIGTATMDGVTLTSGINTFNVYGSEDSESAITGTIKDASANLGGIENTINLADYAILKIGEGGSSSLTTNSSNTINFNGIEGTIQGGLITNANASTTLNFGSDINDDSGSITATITGTITNSDDTQEQYNGGENLFNIKAKNVTFKNGDSGLVFANGLNIINFKNISTNGATLTWQDNTQAIKTTGGNTEINFTNSGTISGGVSTSGGITQINIENSKIANISALNTSDKGATFINFNGNTGTLKSAITTSGGKTTLELTDGQTATITGSMTTSGGITEISFAGVSKLSISGDISTTDSGTTNINIADNTYGVINGEINQIKTNGYALKGISPRGVETTTTNTGTNVKFTGSSGALILTGQSNSISNVTLGDGNYALSLTEATSKGGEESRSTRRSLTIDTLDTGSGSGSFILGTQATATEADTFVINAATGSKQGTYHFGIVLDKDTQMQDVGVQNGVKLASVATSAGIDFELKSKVIQDFTTGDAEINTITSNGYTSYYIGKIDNLEVIAAEQEITATAFTLNYDLYMANLNSLNKRMGELRENNH</sequence>
<dbReference type="RefSeq" id="WP_147288613.1">
    <property type="nucleotide sequence ID" value="NZ_NXLV01000010.1"/>
</dbReference>
<accession>A0A3D8IYM5</accession>
<comment type="caution">
    <text evidence="2">The sequence shown here is derived from an EMBL/GenBank/DDBJ whole genome shotgun (WGS) entry which is preliminary data.</text>
</comment>
<feature type="non-terminal residue" evidence="2">
    <location>
        <position position="2218"/>
    </location>
</feature>
<evidence type="ECO:0000313" key="2">
    <source>
        <dbReference type="EMBL" id="RDU70372.1"/>
    </source>
</evidence>
<gene>
    <name evidence="2" type="ORF">CQA58_05935</name>
</gene>
<keyword evidence="1" id="KW-0732">Signal</keyword>
<dbReference type="EMBL" id="NXLV01000010">
    <property type="protein sequence ID" value="RDU70372.1"/>
    <property type="molecule type" value="Genomic_DNA"/>
</dbReference>
<feature type="chain" id="PRO_5017558421" description="Autotransporter domain-containing protein" evidence="1">
    <location>
        <begin position="45"/>
        <end position="2218"/>
    </location>
</feature>
<evidence type="ECO:0000313" key="3">
    <source>
        <dbReference type="Proteomes" id="UP000257045"/>
    </source>
</evidence>
<evidence type="ECO:0000256" key="1">
    <source>
        <dbReference type="SAM" id="SignalP"/>
    </source>
</evidence>
<keyword evidence="3" id="KW-1185">Reference proteome</keyword>